<feature type="region of interest" description="Disordered" evidence="1">
    <location>
        <begin position="605"/>
        <end position="635"/>
    </location>
</feature>
<dbReference type="PANTHER" id="PTHR42031">
    <property type="entry name" value="KEY LIME PATHOGENICITY PROTEIN"/>
    <property type="match status" value="1"/>
</dbReference>
<evidence type="ECO:0000313" key="3">
    <source>
        <dbReference type="EMBL" id="OOQ86976.1"/>
    </source>
</evidence>
<dbReference type="PANTHER" id="PTHR42031:SF1">
    <property type="entry name" value="KEY LIME PATHOGENICITY PROTEIN"/>
    <property type="match status" value="1"/>
</dbReference>
<feature type="region of interest" description="Disordered" evidence="1">
    <location>
        <begin position="369"/>
        <end position="460"/>
    </location>
</feature>
<feature type="region of interest" description="Disordered" evidence="1">
    <location>
        <begin position="562"/>
        <end position="590"/>
    </location>
</feature>
<organism evidence="3 4">
    <name type="scientific">Penicillium brasilianum</name>
    <dbReference type="NCBI Taxonomy" id="104259"/>
    <lineage>
        <taxon>Eukaryota</taxon>
        <taxon>Fungi</taxon>
        <taxon>Dikarya</taxon>
        <taxon>Ascomycota</taxon>
        <taxon>Pezizomycotina</taxon>
        <taxon>Eurotiomycetes</taxon>
        <taxon>Eurotiomycetidae</taxon>
        <taxon>Eurotiales</taxon>
        <taxon>Aspergillaceae</taxon>
        <taxon>Penicillium</taxon>
    </lineage>
</organism>
<feature type="compositionally biased region" description="Gly residues" evidence="1">
    <location>
        <begin position="88"/>
        <end position="98"/>
    </location>
</feature>
<feature type="compositionally biased region" description="Low complexity" evidence="1">
    <location>
        <begin position="78"/>
        <end position="87"/>
    </location>
</feature>
<name>A0A1S9RNQ6_PENBI</name>
<protein>
    <recommendedName>
        <fullName evidence="2">DUF7896 domain-containing protein</fullName>
    </recommendedName>
</protein>
<feature type="compositionally biased region" description="Low complexity" evidence="1">
    <location>
        <begin position="191"/>
        <end position="203"/>
    </location>
</feature>
<feature type="region of interest" description="Disordered" evidence="1">
    <location>
        <begin position="50"/>
        <end position="133"/>
    </location>
</feature>
<evidence type="ECO:0000259" key="2">
    <source>
        <dbReference type="Pfam" id="PF25438"/>
    </source>
</evidence>
<accession>A0A1S9RNQ6</accession>
<dbReference type="EMBL" id="LJBN01000130">
    <property type="protein sequence ID" value="OOQ86976.1"/>
    <property type="molecule type" value="Genomic_DNA"/>
</dbReference>
<gene>
    <name evidence="3" type="ORF">PEBR_18840</name>
</gene>
<dbReference type="Proteomes" id="UP000190744">
    <property type="component" value="Unassembled WGS sequence"/>
</dbReference>
<evidence type="ECO:0000256" key="1">
    <source>
        <dbReference type="SAM" id="MobiDB-lite"/>
    </source>
</evidence>
<dbReference type="AlphaFoldDB" id="A0A1S9RNQ6"/>
<sequence>MALHPVDDDEQLFTRAMTSYREAFLVRHAHLPESQRHQLWTRQLSQFIPAIDNEPTPAPVLTSGKRTRQDATPRTLPAAEAASASSGFGSGSGSGSGSGPPHAKRRATTPDLPVAADLRRTSSQTSSVETFRKGASLSGQGSYRYGPVKAPVGGRDAMALGMVRSQSQQIPVSHRHPPAGMAMGKRQSFGPTRTQQQQPQQRPSLDHVNEMVNEYSPSEFTKRLDDPGSNVHQVPFYGSGSGSGSGAATVLPTANTTSALTLGLANLGSNGLASLPSSHSGQPSPMADASPAGAVEMTRSGTTDTIIGGFNNFGFDQTATHLDLEPAYPIPPEWVPTSTSGLPYQDSFPSSLYPDLDPGASFPFSYPSSFSTSAPPATPFRPQQVPATMYPTPASTLSPPEAVDMKPSISNGSNSSATAAPSRAARRTQEQIAHGARPIAPKRESQGDTHLQPDPNDPNRMIRISSADGTTKEVAAIPKASIHRPPRPKTYCHLCNDQPEGFHGEHELRRHIDRVHARVRKVWVCVDISSDKKFLANCKACRNGKRYGANYNAAAHLRRTHFNPCQRGRGGRGKDSEKRGGKGGGNQPPMEVLKLWMRETIERADEHSADTFDAEGPEEYAGSLPSDYKGSPLMPGLGDGSGPMSMGMSMSSSYGMDGMDPTPMHGHHLGSGPSYEGFPGMSASYDFDATLEDPFYRDIQ</sequence>
<feature type="region of interest" description="Disordered" evidence="1">
    <location>
        <begin position="274"/>
        <end position="294"/>
    </location>
</feature>
<evidence type="ECO:0000313" key="4">
    <source>
        <dbReference type="Proteomes" id="UP000190744"/>
    </source>
</evidence>
<feature type="region of interest" description="Disordered" evidence="1">
    <location>
        <begin position="179"/>
        <end position="206"/>
    </location>
</feature>
<comment type="caution">
    <text evidence="3">The sequence shown here is derived from an EMBL/GenBank/DDBJ whole genome shotgun (WGS) entry which is preliminary data.</text>
</comment>
<dbReference type="InterPro" id="IPR057218">
    <property type="entry name" value="DUF7896"/>
</dbReference>
<reference evidence="4" key="1">
    <citation type="submission" date="2015-09" db="EMBL/GenBank/DDBJ databases">
        <authorList>
            <person name="Fill T.P."/>
            <person name="Baretta J.F."/>
            <person name="de Almeida L.G."/>
            <person name="Rocha M."/>
            <person name="de Souza D.H."/>
            <person name="Malavazi I."/>
            <person name="Cerdeira L.T."/>
            <person name="Hong H."/>
            <person name="Samborskyy M."/>
            <person name="de Vasconcelos A.T."/>
            <person name="Leadlay P."/>
            <person name="Rodrigues-Filho E."/>
        </authorList>
    </citation>
    <scope>NUCLEOTIDE SEQUENCE [LARGE SCALE GENOMIC DNA]</scope>
    <source>
        <strain evidence="4">LaBioMMi 136</strain>
    </source>
</reference>
<feature type="domain" description="DUF7896" evidence="2">
    <location>
        <begin position="520"/>
        <end position="599"/>
    </location>
</feature>
<dbReference type="Pfam" id="PF25438">
    <property type="entry name" value="DUF7896"/>
    <property type="match status" value="1"/>
</dbReference>
<proteinExistence type="predicted"/>